<dbReference type="InterPro" id="IPR036388">
    <property type="entry name" value="WH-like_DNA-bd_sf"/>
</dbReference>
<dbReference type="Pfam" id="PF00753">
    <property type="entry name" value="Lactamase_B"/>
    <property type="match status" value="1"/>
</dbReference>
<dbReference type="Pfam" id="PF21221">
    <property type="entry name" value="B_lactamase-like_C"/>
    <property type="match status" value="1"/>
</dbReference>
<evidence type="ECO:0000313" key="3">
    <source>
        <dbReference type="Proteomes" id="UP001596002"/>
    </source>
</evidence>
<organism evidence="2 3">
    <name type="scientific">Effusibacillus consociatus</name>
    <dbReference type="NCBI Taxonomy" id="1117041"/>
    <lineage>
        <taxon>Bacteria</taxon>
        <taxon>Bacillati</taxon>
        <taxon>Bacillota</taxon>
        <taxon>Bacilli</taxon>
        <taxon>Bacillales</taxon>
        <taxon>Alicyclobacillaceae</taxon>
        <taxon>Effusibacillus</taxon>
    </lineage>
</organism>
<keyword evidence="3" id="KW-1185">Reference proteome</keyword>
<accession>A0ABV9PZS6</accession>
<dbReference type="Gene3D" id="3.60.15.10">
    <property type="entry name" value="Ribonuclease Z/Hydroxyacylglutathione hydrolase-like"/>
    <property type="match status" value="1"/>
</dbReference>
<feature type="domain" description="Metallo-beta-lactamase" evidence="1">
    <location>
        <begin position="23"/>
        <end position="235"/>
    </location>
</feature>
<proteinExistence type="predicted"/>
<dbReference type="SUPFAM" id="SSF56281">
    <property type="entry name" value="Metallo-hydrolase/oxidoreductase"/>
    <property type="match status" value="1"/>
</dbReference>
<dbReference type="InterPro" id="IPR048933">
    <property type="entry name" value="B_lactamase-like_C"/>
</dbReference>
<dbReference type="Proteomes" id="UP001596002">
    <property type="component" value="Unassembled WGS sequence"/>
</dbReference>
<dbReference type="InterPro" id="IPR036866">
    <property type="entry name" value="RibonucZ/Hydroxyglut_hydro"/>
</dbReference>
<dbReference type="InterPro" id="IPR001279">
    <property type="entry name" value="Metallo-B-lactamas"/>
</dbReference>
<dbReference type="InterPro" id="IPR050662">
    <property type="entry name" value="Sec-metab_biosynth-thioest"/>
</dbReference>
<gene>
    <name evidence="2" type="ORF">ACFO8Q_10365</name>
</gene>
<protein>
    <submittedName>
        <fullName evidence="2">MBL fold metallo-hydrolase</fullName>
    </submittedName>
</protein>
<name>A0ABV9PZS6_9BACL</name>
<dbReference type="CDD" id="cd07725">
    <property type="entry name" value="TTHA1429-like_MBL-fold"/>
    <property type="match status" value="1"/>
</dbReference>
<evidence type="ECO:0000313" key="2">
    <source>
        <dbReference type="EMBL" id="MFC4767761.1"/>
    </source>
</evidence>
<dbReference type="PANTHER" id="PTHR23131">
    <property type="entry name" value="ENDORIBONUCLEASE LACTB2"/>
    <property type="match status" value="1"/>
</dbReference>
<dbReference type="SMART" id="SM00849">
    <property type="entry name" value="Lactamase_B"/>
    <property type="match status" value="1"/>
</dbReference>
<dbReference type="RefSeq" id="WP_380025685.1">
    <property type="nucleotide sequence ID" value="NZ_JBHSHC010000087.1"/>
</dbReference>
<reference evidence="3" key="1">
    <citation type="journal article" date="2019" name="Int. J. Syst. Evol. Microbiol.">
        <title>The Global Catalogue of Microorganisms (GCM) 10K type strain sequencing project: providing services to taxonomists for standard genome sequencing and annotation.</title>
        <authorList>
            <consortium name="The Broad Institute Genomics Platform"/>
            <consortium name="The Broad Institute Genome Sequencing Center for Infectious Disease"/>
            <person name="Wu L."/>
            <person name="Ma J."/>
        </authorList>
    </citation>
    <scope>NUCLEOTIDE SEQUENCE [LARGE SCALE GENOMIC DNA]</scope>
    <source>
        <strain evidence="3">WYCCWR 12678</strain>
    </source>
</reference>
<evidence type="ECO:0000259" key="1">
    <source>
        <dbReference type="SMART" id="SM00849"/>
    </source>
</evidence>
<dbReference type="Gene3D" id="1.10.10.10">
    <property type="entry name" value="Winged helix-like DNA-binding domain superfamily/Winged helix DNA-binding domain"/>
    <property type="match status" value="1"/>
</dbReference>
<dbReference type="PANTHER" id="PTHR23131:SF4">
    <property type="entry name" value="METALLO-BETA-LACTAMASE SUPERFAMILY POTEIN"/>
    <property type="match status" value="1"/>
</dbReference>
<sequence>MNIQQISENLYRIPIPVPFPMKYIYCYLFKGKEGWEMIDAGFNYPAAQEAWWEVFSYLELNPKNIRVIYITHFHPDHFGLAGWMQQVTGAPVYIGMEDYQMVTRVWDPQSIQAKRIGEMCTQNGVSAVLSEQIVEHMEKLNKHVLPMPELTPLTDQEVLLGNEYWQVIHTPGHSDGHICFYQSKKRVLIAADHILDKITPNISLWPGCRSNPLQDYLDSLQKIKLLDVEQVLPGHGRIITHLSDRVDEILQHHEQRLDKMYSLAKEGRTAYQIADVVFSHKELTPHQWRFAMAETLAHLEFLVANGKLAKIEDEKIVYADSGKEEFVYLRNP</sequence>
<comment type="caution">
    <text evidence="2">The sequence shown here is derived from an EMBL/GenBank/DDBJ whole genome shotgun (WGS) entry which is preliminary data.</text>
</comment>
<dbReference type="EMBL" id="JBHSHC010000087">
    <property type="protein sequence ID" value="MFC4767761.1"/>
    <property type="molecule type" value="Genomic_DNA"/>
</dbReference>